<gene>
    <name evidence="2" type="ORF">MSAN_01968000</name>
</gene>
<dbReference type="Proteomes" id="UP000623467">
    <property type="component" value="Unassembled WGS sequence"/>
</dbReference>
<protein>
    <submittedName>
        <fullName evidence="2">Uncharacterized protein</fullName>
    </submittedName>
</protein>
<evidence type="ECO:0000313" key="2">
    <source>
        <dbReference type="EMBL" id="KAF7343867.1"/>
    </source>
</evidence>
<feature type="region of interest" description="Disordered" evidence="1">
    <location>
        <begin position="13"/>
        <end position="80"/>
    </location>
</feature>
<evidence type="ECO:0000256" key="1">
    <source>
        <dbReference type="SAM" id="MobiDB-lite"/>
    </source>
</evidence>
<proteinExistence type="predicted"/>
<name>A0A8H6XNZ4_9AGAR</name>
<feature type="compositionally biased region" description="Polar residues" evidence="1">
    <location>
        <begin position="13"/>
        <end position="25"/>
    </location>
</feature>
<dbReference type="AlphaFoldDB" id="A0A8H6XNZ4"/>
<sequence length="80" mass="8844">MLVCVAFRSPRASNVLDSSRPQTLYKSHKHNTEWNSRTQRAYGTSSPSEQPKKRHGLPARVRDAALGSVHTSAKDDAPLS</sequence>
<accession>A0A8H6XNZ4</accession>
<organism evidence="2 3">
    <name type="scientific">Mycena sanguinolenta</name>
    <dbReference type="NCBI Taxonomy" id="230812"/>
    <lineage>
        <taxon>Eukaryota</taxon>
        <taxon>Fungi</taxon>
        <taxon>Dikarya</taxon>
        <taxon>Basidiomycota</taxon>
        <taxon>Agaricomycotina</taxon>
        <taxon>Agaricomycetes</taxon>
        <taxon>Agaricomycetidae</taxon>
        <taxon>Agaricales</taxon>
        <taxon>Marasmiineae</taxon>
        <taxon>Mycenaceae</taxon>
        <taxon>Mycena</taxon>
    </lineage>
</organism>
<evidence type="ECO:0000313" key="3">
    <source>
        <dbReference type="Proteomes" id="UP000623467"/>
    </source>
</evidence>
<comment type="caution">
    <text evidence="2">The sequence shown here is derived from an EMBL/GenBank/DDBJ whole genome shotgun (WGS) entry which is preliminary data.</text>
</comment>
<keyword evidence="3" id="KW-1185">Reference proteome</keyword>
<reference evidence="2" key="1">
    <citation type="submission" date="2020-05" db="EMBL/GenBank/DDBJ databases">
        <title>Mycena genomes resolve the evolution of fungal bioluminescence.</title>
        <authorList>
            <person name="Tsai I.J."/>
        </authorList>
    </citation>
    <scope>NUCLEOTIDE SEQUENCE</scope>
    <source>
        <strain evidence="2">160909Yilan</strain>
    </source>
</reference>
<dbReference type="EMBL" id="JACAZH010000022">
    <property type="protein sequence ID" value="KAF7343867.1"/>
    <property type="molecule type" value="Genomic_DNA"/>
</dbReference>
<feature type="compositionally biased region" description="Polar residues" evidence="1">
    <location>
        <begin position="33"/>
        <end position="49"/>
    </location>
</feature>